<dbReference type="InterPro" id="IPR042537">
    <property type="entry name" value="Nucleoporin_Nup155_C_2"/>
</dbReference>
<dbReference type="Pfam" id="PF08801">
    <property type="entry name" value="Nucleoporin_N"/>
    <property type="match status" value="1"/>
</dbReference>
<dbReference type="EMBL" id="KZ825836">
    <property type="protein sequence ID" value="PYH96527.1"/>
    <property type="molecule type" value="Genomic_DNA"/>
</dbReference>
<dbReference type="FunFam" id="1.20.120.1880:FF:000004">
    <property type="entry name" value="Non-repetitive nucleoporin, putative"/>
    <property type="match status" value="1"/>
</dbReference>
<comment type="similarity">
    <text evidence="4">Belongs to the non-repetitive/WGA-negative nucleoporin family.</text>
</comment>
<dbReference type="Gene3D" id="1.20.58.1780">
    <property type="match status" value="1"/>
</dbReference>
<organism evidence="15 16">
    <name type="scientific">Aspergillus ellipticus CBS 707.79</name>
    <dbReference type="NCBI Taxonomy" id="1448320"/>
    <lineage>
        <taxon>Eukaryota</taxon>
        <taxon>Fungi</taxon>
        <taxon>Dikarya</taxon>
        <taxon>Ascomycota</taxon>
        <taxon>Pezizomycotina</taxon>
        <taxon>Eurotiomycetes</taxon>
        <taxon>Eurotiomycetidae</taxon>
        <taxon>Eurotiales</taxon>
        <taxon>Aspergillaceae</taxon>
        <taxon>Aspergillus</taxon>
        <taxon>Aspergillus subgen. Circumdati</taxon>
    </lineage>
</organism>
<dbReference type="STRING" id="1448320.A0A319DR17"/>
<evidence type="ECO:0000256" key="6">
    <source>
        <dbReference type="ARBA" id="ARBA00022816"/>
    </source>
</evidence>
<evidence type="ECO:0000259" key="13">
    <source>
        <dbReference type="Pfam" id="PF03177"/>
    </source>
</evidence>
<feature type="compositionally biased region" description="Pro residues" evidence="12">
    <location>
        <begin position="35"/>
        <end position="48"/>
    </location>
</feature>
<evidence type="ECO:0000313" key="15">
    <source>
        <dbReference type="EMBL" id="PYH96527.1"/>
    </source>
</evidence>
<dbReference type="InterPro" id="IPR042533">
    <property type="entry name" value="Nucleoporin_Nup155_C_1"/>
</dbReference>
<dbReference type="FunFam" id="1.25.40.450:FF:000002">
    <property type="entry name" value="Putative non-repetitive nucleoporin"/>
    <property type="match status" value="1"/>
</dbReference>
<evidence type="ECO:0000259" key="14">
    <source>
        <dbReference type="Pfam" id="PF08801"/>
    </source>
</evidence>
<evidence type="ECO:0000256" key="1">
    <source>
        <dbReference type="ARBA" id="ARBA00004335"/>
    </source>
</evidence>
<sequence length="1363" mass="151209">MSYPDLTAVLTPQKPLPGAYFQTPAPSVPTRAPAFSPPNPIPPPAQQLPPSPVALHRLPSLIPKPKSMTTEERAAGTVNDTLIQEARYPDLDSYLSQGFSSDYDIPTSQAWAPFQKVKMYNIPDQIFDQYNRAQISTTMGLFAELNHAWVAIDNALYIWDYTHPNPQLVGFEEQPNSINTVKLAKPRAGVFLPTITHMLVISTTADVILLGMGCETTAGGARQVSLYQTGMSASIRGLDIDVITSSDSTGRVFFGGTSDNDIHELVYQQEEKWFQGRCSRTNHTSSRLSAFTPNLSFSQKTFENVEQMEIDDTRQLLYTLSSSSTIRVFHMKPDGTLALAITKPALDIYANIGHIIASNATLNPKVPIVAISPIPAAEASRYHLMATTATGYRIYLSATGSYTWSSAPNGTNAPTSMQAHHVKTPPVKVDPAAPAPYPLNLQTQSRFASLTAARIPIETLHPTRFAVRYPPGYFFCFTSQDSTNKADRLFLSAPDSGRVARSPESAIPGKAGETAVWLSLGSRAEDIGLCSPTTAASATPGGFGNELAVQFDNPTAEIAILTNTGIHIIRRRRLVDVFAALVRNGGTTDEGLEGEVKNFIRTYGRSETLATVLAVACGQGVEVSTDSRLTQINDPTTLEFARKVFIEYGGRPTVNENAVTDNSTPAIDHVAPSPRHAGIALYISRLLRSIWKKEIAQVGTAPNGAQTVTSSVSATKLQAVQRDLSALQEFFKWNKSFIEGLSGPEALTRVSTKQEEIALQAEHRALHSLVQLVSHTIEGISFILVLFDERVDEIVASLPAESKERFLKLTFEELFSDSKGHDIAKELVKGIVNRNIAKGSNVETVADALRRRCGSFCSAEDVVIFKAQELLKRATEAGFNAELGRNLLNESLHLFQQVSDNLPMDYLVSAVESYIFNQFFAGAIQLALNVAARSDKANMALSWIVDGRPEEDVRRDSFVYRKQCYDLIFNVILAVDTLAAHDPGVVDGQLTIIAKRKNEAYGVVSDSIDEVFLTSLYDWYLEQGWSDRLLQTDSPFVVKYLERKSADDIFHADLLWRYYAQSERFYEAAKVQLSLAQSAFTLPLSRRIEYLGRARANASTFTTDTSRQARQRLVQEASNLIDVANIQDDLLQRLKDDRRIAPERRAEVLEDVDGPMKDISTLFNQYADPASYYDICLQIFFLADHRNPTDIKSTWQHLLQDLHDETVERGEPIPYEAVIEKVRGLGSRLRMSESIFPIPILLPMLERYSLENQRGVGPPTWIIDLFLDLGVAHETMYAVLESMFYTDEAPFQGSNKKYIANDLLYLIEHWFHDTVRLGGVVFGSDLVAERIQETLLLLQQGGITPEQMQVAQRLRARIDDIVR</sequence>
<dbReference type="InterPro" id="IPR014908">
    <property type="entry name" value="Nucleoporin_Nup133/Nup155_N"/>
</dbReference>
<keyword evidence="8" id="KW-0811">Translocation</keyword>
<dbReference type="FunFam" id="1.25.40.440:FF:000001">
    <property type="entry name" value="Nuclear pore complex subunit"/>
    <property type="match status" value="1"/>
</dbReference>
<dbReference type="GO" id="GO:0051028">
    <property type="term" value="P:mRNA transport"/>
    <property type="evidence" value="ECO:0007669"/>
    <property type="project" value="UniProtKB-KW"/>
</dbReference>
<dbReference type="GO" id="GO:0044611">
    <property type="term" value="C:nuclear pore inner ring"/>
    <property type="evidence" value="ECO:0007669"/>
    <property type="project" value="TreeGrafter"/>
</dbReference>
<keyword evidence="11" id="KW-0539">Nucleus</keyword>
<dbReference type="Pfam" id="PF03177">
    <property type="entry name" value="Nucleoporin_C"/>
    <property type="match status" value="1"/>
</dbReference>
<evidence type="ECO:0000256" key="10">
    <source>
        <dbReference type="ARBA" id="ARBA00023136"/>
    </source>
</evidence>
<feature type="domain" description="Nucleoporin Nup133/Nup155-like C-terminal" evidence="13">
    <location>
        <begin position="673"/>
        <end position="1335"/>
    </location>
</feature>
<keyword evidence="5" id="KW-0813">Transport</keyword>
<evidence type="ECO:0000256" key="12">
    <source>
        <dbReference type="SAM" id="MobiDB-lite"/>
    </source>
</evidence>
<keyword evidence="16" id="KW-1185">Reference proteome</keyword>
<dbReference type="GO" id="GO:0000972">
    <property type="term" value="P:transcription-dependent tethering of RNA polymerase II gene DNA at nuclear periphery"/>
    <property type="evidence" value="ECO:0007669"/>
    <property type="project" value="TreeGrafter"/>
</dbReference>
<feature type="region of interest" description="Disordered" evidence="12">
    <location>
        <begin position="14"/>
        <end position="48"/>
    </location>
</feature>
<keyword evidence="6" id="KW-0509">mRNA transport</keyword>
<evidence type="ECO:0000256" key="5">
    <source>
        <dbReference type="ARBA" id="ARBA00022448"/>
    </source>
</evidence>
<dbReference type="Gene3D" id="1.25.40.450">
    <property type="entry name" value="Nucleoporin, helical domain, N-terminal subdomain"/>
    <property type="match status" value="1"/>
</dbReference>
<dbReference type="GO" id="GO:0006405">
    <property type="term" value="P:RNA export from nucleus"/>
    <property type="evidence" value="ECO:0007669"/>
    <property type="project" value="TreeGrafter"/>
</dbReference>
<evidence type="ECO:0000313" key="16">
    <source>
        <dbReference type="Proteomes" id="UP000247810"/>
    </source>
</evidence>
<evidence type="ECO:0000256" key="9">
    <source>
        <dbReference type="ARBA" id="ARBA00023132"/>
    </source>
</evidence>
<dbReference type="VEuPathDB" id="FungiDB:BO71DRAFT_471444"/>
<dbReference type="Gene3D" id="1.25.40.440">
    <property type="entry name" value="Nucleoporin, helical domain, central subdomain"/>
    <property type="match status" value="1"/>
</dbReference>
<protein>
    <submittedName>
        <fullName evidence="15">Non-repetitive nucleoporin</fullName>
    </submittedName>
</protein>
<evidence type="ECO:0000256" key="3">
    <source>
        <dbReference type="ARBA" id="ARBA00004620"/>
    </source>
</evidence>
<proteinExistence type="inferred from homology"/>
<evidence type="ECO:0000256" key="2">
    <source>
        <dbReference type="ARBA" id="ARBA00004567"/>
    </source>
</evidence>
<dbReference type="GO" id="GO:0036228">
    <property type="term" value="P:protein localization to nuclear inner membrane"/>
    <property type="evidence" value="ECO:0007669"/>
    <property type="project" value="TreeGrafter"/>
</dbReference>
<evidence type="ECO:0000256" key="8">
    <source>
        <dbReference type="ARBA" id="ARBA00023010"/>
    </source>
</evidence>
<feature type="domain" description="Nucleoporin Nup133/Nup155-like N-terminal" evidence="14">
    <location>
        <begin position="111"/>
        <end position="568"/>
    </location>
</feature>
<dbReference type="GO" id="GO:0031965">
    <property type="term" value="C:nuclear membrane"/>
    <property type="evidence" value="ECO:0007669"/>
    <property type="project" value="UniProtKB-SubCell"/>
</dbReference>
<evidence type="ECO:0000256" key="7">
    <source>
        <dbReference type="ARBA" id="ARBA00022927"/>
    </source>
</evidence>
<dbReference type="PANTHER" id="PTHR10350:SF6">
    <property type="entry name" value="NUCLEAR PORE COMPLEX PROTEIN NUP155"/>
    <property type="match status" value="1"/>
</dbReference>
<dbReference type="InterPro" id="IPR004870">
    <property type="entry name" value="Nucleoporin_Nup155"/>
</dbReference>
<evidence type="ECO:0000256" key="11">
    <source>
        <dbReference type="ARBA" id="ARBA00023242"/>
    </source>
</evidence>
<dbReference type="GO" id="GO:0017056">
    <property type="term" value="F:structural constituent of nuclear pore"/>
    <property type="evidence" value="ECO:0007669"/>
    <property type="project" value="InterPro"/>
</dbReference>
<dbReference type="GO" id="GO:0051292">
    <property type="term" value="P:nuclear pore complex assembly"/>
    <property type="evidence" value="ECO:0007669"/>
    <property type="project" value="UniProtKB-ARBA"/>
</dbReference>
<dbReference type="InterPro" id="IPR042538">
    <property type="entry name" value="Nucleoporin_Nup155_C_3"/>
</dbReference>
<keyword evidence="7" id="KW-0653">Protein transport</keyword>
<keyword evidence="10" id="KW-0472">Membrane</keyword>
<dbReference type="Gene3D" id="1.20.120.1880">
    <property type="entry name" value="Nucleoporin, helical C-terminal domain"/>
    <property type="match status" value="1"/>
</dbReference>
<dbReference type="Proteomes" id="UP000247810">
    <property type="component" value="Unassembled WGS sequence"/>
</dbReference>
<evidence type="ECO:0000256" key="4">
    <source>
        <dbReference type="ARBA" id="ARBA00007373"/>
    </source>
</evidence>
<dbReference type="GO" id="GO:0006606">
    <property type="term" value="P:protein import into nucleus"/>
    <property type="evidence" value="ECO:0007669"/>
    <property type="project" value="TreeGrafter"/>
</dbReference>
<reference evidence="15 16" key="1">
    <citation type="submission" date="2018-02" db="EMBL/GenBank/DDBJ databases">
        <title>The genomes of Aspergillus section Nigri reveals drivers in fungal speciation.</title>
        <authorList>
            <consortium name="DOE Joint Genome Institute"/>
            <person name="Vesth T.C."/>
            <person name="Nybo J."/>
            <person name="Theobald S."/>
            <person name="Brandl J."/>
            <person name="Frisvad J.C."/>
            <person name="Nielsen K.F."/>
            <person name="Lyhne E.K."/>
            <person name="Kogle M.E."/>
            <person name="Kuo A."/>
            <person name="Riley R."/>
            <person name="Clum A."/>
            <person name="Nolan M."/>
            <person name="Lipzen A."/>
            <person name="Salamov A."/>
            <person name="Henrissat B."/>
            <person name="Wiebenga A."/>
            <person name="De vries R.P."/>
            <person name="Grigoriev I.V."/>
            <person name="Mortensen U.H."/>
            <person name="Andersen M.R."/>
            <person name="Baker S.E."/>
        </authorList>
    </citation>
    <scope>NUCLEOTIDE SEQUENCE [LARGE SCALE GENOMIC DNA]</scope>
    <source>
        <strain evidence="15 16">CBS 707.79</strain>
    </source>
</reference>
<name>A0A319DR17_9EURO</name>
<keyword evidence="9" id="KW-0906">Nuclear pore complex</keyword>
<accession>A0A319DR17</accession>
<gene>
    <name evidence="15" type="ORF">BO71DRAFT_471444</name>
</gene>
<dbReference type="FunFam" id="1.20.58.1780:FF:000003">
    <property type="entry name" value="Non-repetitive nucleoporin, putative"/>
    <property type="match status" value="1"/>
</dbReference>
<dbReference type="InterPro" id="IPR007187">
    <property type="entry name" value="Nucleoporin_Nup133/Nup155_C"/>
</dbReference>
<comment type="subcellular location">
    <subcellularLocation>
        <location evidence="1">Nucleus membrane</location>
        <topology evidence="1">Peripheral membrane protein</topology>
        <orientation evidence="1">Cytoplasmic side</orientation>
    </subcellularLocation>
    <subcellularLocation>
        <location evidence="3">Nucleus membrane</location>
        <topology evidence="3">Peripheral membrane protein</topology>
        <orientation evidence="3">Nucleoplasmic side</orientation>
    </subcellularLocation>
    <subcellularLocation>
        <location evidence="2">Nucleus</location>
        <location evidence="2">Nuclear pore complex</location>
    </subcellularLocation>
</comment>
<dbReference type="PANTHER" id="PTHR10350">
    <property type="entry name" value="NUCLEAR PORE COMPLEX PROTEIN NUP155"/>
    <property type="match status" value="1"/>
</dbReference>
<dbReference type="OrthoDB" id="338970at2759"/>